<name>A0A7G2EQT5_ARATH</name>
<dbReference type="Gene3D" id="1.20.1260.10">
    <property type="match status" value="1"/>
</dbReference>
<dbReference type="PANTHER" id="PTHR47937:SF7">
    <property type="entry name" value="EXPORTIN-2 CENTRAL DOMAIN-CONTAINING PROTEIN"/>
    <property type="match status" value="1"/>
</dbReference>
<dbReference type="InterPro" id="IPR057882">
    <property type="entry name" value="ENGase_C"/>
</dbReference>
<dbReference type="NCBIfam" id="TIGR00756">
    <property type="entry name" value="PPR"/>
    <property type="match status" value="1"/>
</dbReference>
<dbReference type="Gene3D" id="1.25.40.10">
    <property type="entry name" value="Tetratricopeptide repeat domain"/>
    <property type="match status" value="2"/>
</dbReference>
<dbReference type="InterPro" id="IPR052308">
    <property type="entry name" value="PPR_domain-containing"/>
</dbReference>
<dbReference type="InterPro" id="IPR012347">
    <property type="entry name" value="Ferritin-like"/>
</dbReference>
<evidence type="ECO:0000259" key="3">
    <source>
        <dbReference type="Pfam" id="PF03644"/>
    </source>
</evidence>
<dbReference type="InterPro" id="IPR009078">
    <property type="entry name" value="Ferritin-like_SF"/>
</dbReference>
<dbReference type="Pfam" id="PF03644">
    <property type="entry name" value="Glyco_hydro_85"/>
    <property type="match status" value="1"/>
</dbReference>
<dbReference type="Gene3D" id="2.60.120.260">
    <property type="entry name" value="Galactose-binding domain-like"/>
    <property type="match status" value="1"/>
</dbReference>
<dbReference type="PANTHER" id="PTHR47937">
    <property type="entry name" value="PLASTID TRANSCRIPTIONALLY ACTIVE CHROMOSOME 2-LIKE PROTEIN"/>
    <property type="match status" value="1"/>
</dbReference>
<evidence type="ECO:0000256" key="1">
    <source>
        <dbReference type="ARBA" id="ARBA00022737"/>
    </source>
</evidence>
<keyword evidence="1" id="KW-0677">Repeat</keyword>
<feature type="repeat" description="PPR" evidence="2">
    <location>
        <begin position="814"/>
        <end position="848"/>
    </location>
</feature>
<dbReference type="InterPro" id="IPR002885">
    <property type="entry name" value="PPR_rpt"/>
</dbReference>
<dbReference type="InterPro" id="IPR014034">
    <property type="entry name" value="Ferritin_CS"/>
</dbReference>
<dbReference type="GO" id="GO:0005737">
    <property type="term" value="C:cytoplasm"/>
    <property type="evidence" value="ECO:0007669"/>
    <property type="project" value="InterPro"/>
</dbReference>
<reference evidence="5 6" key="1">
    <citation type="submission" date="2020-09" db="EMBL/GenBank/DDBJ databases">
        <authorList>
            <person name="Ashkenazy H."/>
        </authorList>
    </citation>
    <scope>NUCLEOTIDE SEQUENCE [LARGE SCALE GENOMIC DNA]</scope>
    <source>
        <strain evidence="6">cv. Cdm-0</strain>
    </source>
</reference>
<dbReference type="PROSITE" id="PS51375">
    <property type="entry name" value="PPR"/>
    <property type="match status" value="1"/>
</dbReference>
<organism evidence="5 6">
    <name type="scientific">Arabidopsis thaliana</name>
    <name type="common">Mouse-ear cress</name>
    <dbReference type="NCBI Taxonomy" id="3702"/>
    <lineage>
        <taxon>Eukaryota</taxon>
        <taxon>Viridiplantae</taxon>
        <taxon>Streptophyta</taxon>
        <taxon>Embryophyta</taxon>
        <taxon>Tracheophyta</taxon>
        <taxon>Spermatophyta</taxon>
        <taxon>Magnoliopsida</taxon>
        <taxon>eudicotyledons</taxon>
        <taxon>Gunneridae</taxon>
        <taxon>Pentapetalae</taxon>
        <taxon>rosids</taxon>
        <taxon>malvids</taxon>
        <taxon>Brassicales</taxon>
        <taxon>Brassicaceae</taxon>
        <taxon>Camelineae</taxon>
        <taxon>Arabidopsis</taxon>
    </lineage>
</organism>
<dbReference type="InterPro" id="IPR011990">
    <property type="entry name" value="TPR-like_helical_dom_sf"/>
</dbReference>
<evidence type="ECO:0000259" key="4">
    <source>
        <dbReference type="Pfam" id="PF25529"/>
    </source>
</evidence>
<dbReference type="SUPFAM" id="SSF47240">
    <property type="entry name" value="Ferritin-like"/>
    <property type="match status" value="1"/>
</dbReference>
<dbReference type="SUPFAM" id="SSF48452">
    <property type="entry name" value="TPR-like"/>
    <property type="match status" value="1"/>
</dbReference>
<dbReference type="InterPro" id="IPR005201">
    <property type="entry name" value="TIM_ENGase"/>
</dbReference>
<dbReference type="Pfam" id="PF01535">
    <property type="entry name" value="PPR"/>
    <property type="match status" value="2"/>
</dbReference>
<dbReference type="Gene3D" id="3.20.20.80">
    <property type="entry name" value="Glycosidases"/>
    <property type="match status" value="1"/>
</dbReference>
<protein>
    <submittedName>
        <fullName evidence="5">(thale cress) hypothetical protein</fullName>
    </submittedName>
</protein>
<dbReference type="EMBL" id="LR881468">
    <property type="protein sequence ID" value="CAD5325093.1"/>
    <property type="molecule type" value="Genomic_DNA"/>
</dbReference>
<sequence>MLLYLLKRNNVSAAMFAPGWVYETAQQPNFNSAQNKWWSLVEKSCGIVQTIHKSSLFTRISIRALVTMFHSKPLLELNEDNKDVIQATLDTREASFNGGDYITFRGKLEGDAYFTTRLFKSHLHLSSSPITISFSVTSDETSKHGILLSFSSPSHETKSILVSRQESICRFNNMFLQCLATSAQTVSEWTVQETSLVLDDHVQYQQKPETLLPASPLVIEAHNMELVPGYSGSKSLRVKLEWRQKDLEDSAFPRYNVYAENVKSTDLRPRKVLEKPRSETVFLGVAHVPSYYIAELVVESDVKGVRFVFKPVLKMLRFTYHGGAGRNRNCHFLLSMILLVGIDVEYNVSYVYHALDAYIERDNVGLKDALFAMELALTLEKLINEKLLKLQSVGVKNNDVKLVDFVESEFLGELVEAIKKISEYIDGTKISQSSSCWPAIIMSLIGRLNLGRRFCTAVPRRSEDIMSNPDCRPSDLCLRVSYLIRCVGDLDTAAKYARLAVFTSIKSESTTTICQSIIGGMLRDKRLKDAYDLYEFFFNQHNLRPNSHCWNYIIESGFQQGLVNDALHFHHRCINSGQVHDYPSDDSFRILTKGLVHSGRLDQAEAFLRGRTVNRTTYPDHVAYNNLIRGFLDLGNFKKANLVLGEFKRLFLIALSETKDDLHHSNYENRVAFLMATFMEDWFKQGKQVEAMECYNRCVLSNRLLVCAETGNALLKVLLKYGEKKNAWALYHELLDKNGTGKGCLDSDTIKIMVDECFDMGWFSEAMETYKKTRPKNDYLSDKYIITRFCENRMLSEAESVFVDSLADDFGYIDVNTYKTMIDAYVKAGRIHDAIKTSNKMIDATLKEVSHLF</sequence>
<gene>
    <name evidence="5" type="ORF">AT9943_LOCUS12949</name>
</gene>
<dbReference type="PROSITE" id="PS00204">
    <property type="entry name" value="FERRITIN_2"/>
    <property type="match status" value="1"/>
</dbReference>
<feature type="domain" description="Cytosolic endo-beta-N-acetylglucosaminidase C-terminal" evidence="4">
    <location>
        <begin position="214"/>
        <end position="314"/>
    </location>
</feature>
<evidence type="ECO:0000313" key="6">
    <source>
        <dbReference type="Proteomes" id="UP000516314"/>
    </source>
</evidence>
<evidence type="ECO:0000256" key="2">
    <source>
        <dbReference type="PROSITE-ProRule" id="PRU00708"/>
    </source>
</evidence>
<feature type="domain" description="Cytosolic endo-beta-N-acetylglucosaminidase TIM barrel" evidence="3">
    <location>
        <begin position="6"/>
        <end position="56"/>
    </location>
</feature>
<proteinExistence type="predicted"/>
<dbReference type="AlphaFoldDB" id="A0A7G2EQT5"/>
<accession>A0A7G2EQT5</accession>
<evidence type="ECO:0000313" key="5">
    <source>
        <dbReference type="EMBL" id="CAD5325093.1"/>
    </source>
</evidence>
<dbReference type="Proteomes" id="UP000516314">
    <property type="component" value="Chromosome 3"/>
</dbReference>
<dbReference type="Pfam" id="PF25529">
    <property type="entry name" value="Ig_ENGASE1_C"/>
    <property type="match status" value="1"/>
</dbReference>
<dbReference type="GO" id="GO:0033925">
    <property type="term" value="F:mannosyl-glycoprotein endo-beta-N-acetylglucosaminidase activity"/>
    <property type="evidence" value="ECO:0007669"/>
    <property type="project" value="InterPro"/>
</dbReference>